<dbReference type="GO" id="GO:0030246">
    <property type="term" value="F:carbohydrate binding"/>
    <property type="evidence" value="ECO:0007669"/>
    <property type="project" value="InterPro"/>
</dbReference>
<reference key="2">
    <citation type="submission" date="2011-04" db="EMBL/GenBank/DDBJ databases">
        <title>Complete sequence of chromosome of Haliscomenobacter hydrossis DSM 1100.</title>
        <authorList>
            <consortium name="US DOE Joint Genome Institute (JGI-PGF)"/>
            <person name="Lucas S."/>
            <person name="Han J."/>
            <person name="Lapidus A."/>
            <person name="Bruce D."/>
            <person name="Goodwin L."/>
            <person name="Pitluck S."/>
            <person name="Peters L."/>
            <person name="Kyrpides N."/>
            <person name="Mavromatis K."/>
            <person name="Ivanova N."/>
            <person name="Ovchinnikova G."/>
            <person name="Pagani I."/>
            <person name="Daligault H."/>
            <person name="Detter J.C."/>
            <person name="Han C."/>
            <person name="Land M."/>
            <person name="Hauser L."/>
            <person name="Markowitz V."/>
            <person name="Cheng J.-F."/>
            <person name="Hugenholtz P."/>
            <person name="Woyke T."/>
            <person name="Wu D."/>
            <person name="Verbarg S."/>
            <person name="Frueling A."/>
            <person name="Brambilla E."/>
            <person name="Klenk H.-P."/>
            <person name="Eisen J.A."/>
        </authorList>
    </citation>
    <scope>NUCLEOTIDE SEQUENCE</scope>
    <source>
        <strain>DSM 1100</strain>
    </source>
</reference>
<dbReference type="EMBL" id="CP002691">
    <property type="protein sequence ID" value="AEE52186.1"/>
    <property type="molecule type" value="Genomic_DNA"/>
</dbReference>
<accession>F4KPT6</accession>
<keyword evidence="1" id="KW-0732">Signal</keyword>
<evidence type="ECO:0000313" key="3">
    <source>
        <dbReference type="Proteomes" id="UP000008461"/>
    </source>
</evidence>
<dbReference type="Pfam" id="PF13585">
    <property type="entry name" value="CHU_C"/>
    <property type="match status" value="1"/>
</dbReference>
<feature type="signal peptide" evidence="1">
    <location>
        <begin position="1"/>
        <end position="21"/>
    </location>
</feature>
<dbReference type="OrthoDB" id="607469at2"/>
<evidence type="ECO:0008006" key="4">
    <source>
        <dbReference type="Google" id="ProtNLM"/>
    </source>
</evidence>
<feature type="chain" id="PRO_5003315888" description="T9SS type B sorting domain-containing protein" evidence="1">
    <location>
        <begin position="22"/>
        <end position="1560"/>
    </location>
</feature>
<dbReference type="Gene3D" id="2.60.40.680">
    <property type="match status" value="1"/>
</dbReference>
<dbReference type="Pfam" id="PF13573">
    <property type="entry name" value="SprB"/>
    <property type="match status" value="4"/>
</dbReference>
<dbReference type="HOGENOM" id="CLU_245956_0_0_10"/>
<dbReference type="STRING" id="760192.Halhy_4342"/>
<protein>
    <recommendedName>
        <fullName evidence="4">T9SS type B sorting domain-containing protein</fullName>
    </recommendedName>
</protein>
<dbReference type="InterPro" id="IPR008965">
    <property type="entry name" value="CBM2/CBM3_carb-bd_dom_sf"/>
</dbReference>
<dbReference type="Gene3D" id="2.60.40.740">
    <property type="match status" value="1"/>
</dbReference>
<organism evidence="2 3">
    <name type="scientific">Haliscomenobacter hydrossis (strain ATCC 27775 / DSM 1100 / LMG 10767 / O)</name>
    <dbReference type="NCBI Taxonomy" id="760192"/>
    <lineage>
        <taxon>Bacteria</taxon>
        <taxon>Pseudomonadati</taxon>
        <taxon>Bacteroidota</taxon>
        <taxon>Saprospiria</taxon>
        <taxon>Saprospirales</taxon>
        <taxon>Haliscomenobacteraceae</taxon>
        <taxon>Haliscomenobacter</taxon>
    </lineage>
</organism>
<dbReference type="InterPro" id="IPR025667">
    <property type="entry name" value="SprB_repeat"/>
</dbReference>
<gene>
    <name evidence="2" type="ordered locus">Halhy_4342</name>
</gene>
<evidence type="ECO:0000313" key="2">
    <source>
        <dbReference type="EMBL" id="AEE52186.1"/>
    </source>
</evidence>
<sequence>MMSKMSRFFGYLILLLLPVAALQGQNINTIKFDPRGKSGQLRRACNNEAGTVSIGPIQGQSNTSGGGTIYLCFGDSIRITHNGDFVIDDPNPITNSGIVYLVTTCAPSTEFTGPDTSDILKQPCLFPDASVTIGNTVIPKGLFWTVSGQRNGNITYRNDGRFIQAFGKGAPVALYFAPITIDNFAGDRYEANGCVNLNADAAYRIAFLKPIDTARVRTRVNNAGCTGSFIVGGGVPEFDPNERFTITIVKEDNPNVLGVAKAASTNNNTAGHLDSVSFFVPEPGRYIVTITDGRNCNKSFAVDMGGCQAVGFQLPFLNAKTGDEICVNLTTSNFNRVGVFEMNVRWDTKVLELLRTQNYNPLLGGFGSSNLGETSDKLGLAISWSDPSLQGVNLPDSATIFTLCFRVIGALGSSSPLSFEGSRNPAETVGNTEPASLGYIFRDGQVNVSDDVLFTSIRQEGLLCSGETNGVIEVIADKGTAPYSVQLQKIAPTTQNFQSELIAIPGGKFRWEDLSVGKYVVRIQDNSLPNRNTKVDTIEFIAPEDYIIRIEGAKDLSCNDSQDGSLVAVVIIDAIPVVNPDSFYTFQWNIPGENSSKVDSLRSGNYSVTVTNAKGCVVVGTSALSAPSVIRPVPTITQNTCSGVSNGAIQLNVTGGLPFSGGRYFFQWPSRSDTATNSNITNLSEGNYTVTITDSKQCVKTFTFPVEPFKKLVIDTSISNVTCFGLSNGEIIATGNTINAQNQLPFTFTWTGTSTTPVNTPTNSTLQNVPVGTYIVTMQDQDPAGCRVTDTVIVTQPAALSVALNRLQNETCNPGQDGFASIRVSGGIKPYAYEWRLDTTLLTTQTDSLASALRSGMYIVTVLDSNLCDTNFTVNVGAPTPPQITQLNDFTLRCFGDQNGRLSVSATPAPNTTITSFTWDNQATGANITNLPAGRYIVTVTGSDFCSSVDTAQVISPGPIQVDSIISVAPRCPGDANGSLTINVIGGTAPYKFLWKDQGNDTSSFQLRPALAAGNYEVTIFDANSCPPTVSQAVLQDPPRILINFTDSTGVACFEGSTDGRATAVASFSNGNTGLFEFTWQRSQEIFAGVATSTATMLPAGMNVVVVVDSNSCAAADSVLITSPPAIQILAVIDAVTCFGLDNGKVKLTPGGGTPPFTINWTGTGSTQDSLSNLQAGIYQVVVTDSRNCMKNQDIEILEPVELRVEVDQNFSRPASCSNTLDGRFGVLVNTDEGINPLGENPFTWSGNVSRPASPFAENLPPGTYSVTVTDTKNCTDSVSYTVVSPPPVVGLVNPVAEPRCFGDATTVTVDTAYGGNGSLLADYTFTVDNNGISFPLNQAANIFAGQHVIAIEDQLGCQFIDTIVVNQPDQLSVDFNPNQVVVELGDSLQVTPIVTSTKPITDYLWLPARGLSDDKIESPFVLTGTRTERDLLDDTEFILTVTDSSGCKAEGKLFVELDRNRNFFIPNAFSPNGDGRNDEFRAYGCKGVKAINYARVFDRWGNLIMEANGIIPDCLGGTILWDGLLASKVANQGVYVYLIEVEFLDDVKLLYRGDVGLIR</sequence>
<dbReference type="eggNOG" id="COG3209">
    <property type="taxonomic scope" value="Bacteria"/>
</dbReference>
<dbReference type="KEGG" id="hhy:Halhy_4342"/>
<name>F4KPT6_HALH1</name>
<dbReference type="eggNOG" id="COG4886">
    <property type="taxonomic scope" value="Bacteria"/>
</dbReference>
<proteinExistence type="predicted"/>
<dbReference type="SUPFAM" id="SSF49384">
    <property type="entry name" value="Carbohydrate-binding domain"/>
    <property type="match status" value="1"/>
</dbReference>
<keyword evidence="3" id="KW-1185">Reference proteome</keyword>
<dbReference type="Proteomes" id="UP000008461">
    <property type="component" value="Chromosome"/>
</dbReference>
<evidence type="ECO:0000256" key="1">
    <source>
        <dbReference type="SAM" id="SignalP"/>
    </source>
</evidence>
<reference evidence="2 3" key="1">
    <citation type="journal article" date="2011" name="Stand. Genomic Sci.">
        <title>Complete genome sequence of Haliscomenobacter hydrossis type strain (O).</title>
        <authorList>
            <consortium name="US DOE Joint Genome Institute (JGI-PGF)"/>
            <person name="Daligault H."/>
            <person name="Lapidus A."/>
            <person name="Zeytun A."/>
            <person name="Nolan M."/>
            <person name="Lucas S."/>
            <person name="Del Rio T.G."/>
            <person name="Tice H."/>
            <person name="Cheng J.F."/>
            <person name="Tapia R."/>
            <person name="Han C."/>
            <person name="Goodwin L."/>
            <person name="Pitluck S."/>
            <person name="Liolios K."/>
            <person name="Pagani I."/>
            <person name="Ivanova N."/>
            <person name="Huntemann M."/>
            <person name="Mavromatis K."/>
            <person name="Mikhailova N."/>
            <person name="Pati A."/>
            <person name="Chen A."/>
            <person name="Palaniappan K."/>
            <person name="Land M."/>
            <person name="Hauser L."/>
            <person name="Brambilla E.M."/>
            <person name="Rohde M."/>
            <person name="Verbarg S."/>
            <person name="Goker M."/>
            <person name="Bristow J."/>
            <person name="Eisen J.A."/>
            <person name="Markowitz V."/>
            <person name="Hugenholtz P."/>
            <person name="Kyrpides N.C."/>
            <person name="Klenk H.P."/>
            <person name="Woyke T."/>
        </authorList>
    </citation>
    <scope>NUCLEOTIDE SEQUENCE [LARGE SCALE GENOMIC DNA]</scope>
    <source>
        <strain evidence="3">ATCC 27775 / DSM 1100 / LMG 10767 / O</strain>
    </source>
</reference>